<name>A0A194WZ33_MOLSC</name>
<keyword evidence="4 7" id="KW-0472">Membrane</keyword>
<dbReference type="OrthoDB" id="444631at2759"/>
<evidence type="ECO:0000256" key="3">
    <source>
        <dbReference type="ARBA" id="ARBA00022989"/>
    </source>
</evidence>
<dbReference type="InterPro" id="IPR052337">
    <property type="entry name" value="SAT4-like"/>
</dbReference>
<dbReference type="PANTHER" id="PTHR33048">
    <property type="entry name" value="PTH11-LIKE INTEGRAL MEMBRANE PROTEIN (AFU_ORTHOLOGUE AFUA_5G11245)"/>
    <property type="match status" value="1"/>
</dbReference>
<dbReference type="RefSeq" id="XP_018067207.1">
    <property type="nucleotide sequence ID" value="XM_018213320.1"/>
</dbReference>
<protein>
    <recommendedName>
        <fullName evidence="8">Rhodopsin domain-containing protein</fullName>
    </recommendedName>
</protein>
<comment type="similarity">
    <text evidence="5">Belongs to the SAT4 family.</text>
</comment>
<comment type="subcellular location">
    <subcellularLocation>
        <location evidence="1">Membrane</location>
        <topology evidence="1">Multi-pass membrane protein</topology>
    </subcellularLocation>
</comment>
<feature type="domain" description="Rhodopsin" evidence="8">
    <location>
        <begin position="74"/>
        <end position="275"/>
    </location>
</feature>
<evidence type="ECO:0000256" key="1">
    <source>
        <dbReference type="ARBA" id="ARBA00004141"/>
    </source>
</evidence>
<dbReference type="PANTHER" id="PTHR33048:SF158">
    <property type="entry name" value="MEMBRANE PROTEIN PTH11-LIKE, PUTATIVE-RELATED"/>
    <property type="match status" value="1"/>
</dbReference>
<dbReference type="GO" id="GO:0016020">
    <property type="term" value="C:membrane"/>
    <property type="evidence" value="ECO:0007669"/>
    <property type="project" value="UniProtKB-SubCell"/>
</dbReference>
<feature type="transmembrane region" description="Helical" evidence="7">
    <location>
        <begin position="135"/>
        <end position="159"/>
    </location>
</feature>
<dbReference type="InterPro" id="IPR049326">
    <property type="entry name" value="Rhodopsin_dom_fungi"/>
</dbReference>
<evidence type="ECO:0000256" key="2">
    <source>
        <dbReference type="ARBA" id="ARBA00022692"/>
    </source>
</evidence>
<evidence type="ECO:0000313" key="10">
    <source>
        <dbReference type="Proteomes" id="UP000070700"/>
    </source>
</evidence>
<evidence type="ECO:0000259" key="8">
    <source>
        <dbReference type="Pfam" id="PF20684"/>
    </source>
</evidence>
<keyword evidence="3 7" id="KW-1133">Transmembrane helix</keyword>
<dbReference type="AlphaFoldDB" id="A0A194WZ33"/>
<dbReference type="GeneID" id="28823046"/>
<reference evidence="9 10" key="1">
    <citation type="submission" date="2015-10" db="EMBL/GenBank/DDBJ databases">
        <title>Full genome of DAOMC 229536 Phialocephala scopiformis, a fungal endophyte of spruce producing the potent anti-insectan compound rugulosin.</title>
        <authorList>
            <consortium name="DOE Joint Genome Institute"/>
            <person name="Walker A.K."/>
            <person name="Frasz S.L."/>
            <person name="Seifert K.A."/>
            <person name="Miller J.D."/>
            <person name="Mondo S.J."/>
            <person name="Labutti K."/>
            <person name="Lipzen A."/>
            <person name="Dockter R."/>
            <person name="Kennedy M."/>
            <person name="Grigoriev I.V."/>
            <person name="Spatafora J.W."/>
        </authorList>
    </citation>
    <scope>NUCLEOTIDE SEQUENCE [LARGE SCALE GENOMIC DNA]</scope>
    <source>
        <strain evidence="9 10">CBS 120377</strain>
    </source>
</reference>
<feature type="transmembrane region" description="Helical" evidence="7">
    <location>
        <begin position="251"/>
        <end position="274"/>
    </location>
</feature>
<feature type="transmembrane region" description="Helical" evidence="7">
    <location>
        <begin position="101"/>
        <end position="123"/>
    </location>
</feature>
<dbReference type="Proteomes" id="UP000070700">
    <property type="component" value="Unassembled WGS sequence"/>
</dbReference>
<evidence type="ECO:0000256" key="7">
    <source>
        <dbReference type="SAM" id="Phobius"/>
    </source>
</evidence>
<proteinExistence type="inferred from homology"/>
<dbReference type="InParanoid" id="A0A194WZ33"/>
<evidence type="ECO:0000256" key="4">
    <source>
        <dbReference type="ARBA" id="ARBA00023136"/>
    </source>
</evidence>
<dbReference type="KEGG" id="psco:LY89DRAFT_672968"/>
<keyword evidence="2 7" id="KW-0812">Transmembrane</keyword>
<feature type="region of interest" description="Disordered" evidence="6">
    <location>
        <begin position="299"/>
        <end position="328"/>
    </location>
</feature>
<evidence type="ECO:0000256" key="5">
    <source>
        <dbReference type="ARBA" id="ARBA00038359"/>
    </source>
</evidence>
<evidence type="ECO:0000313" key="9">
    <source>
        <dbReference type="EMBL" id="KUJ12852.1"/>
    </source>
</evidence>
<feature type="transmembrane region" description="Helical" evidence="7">
    <location>
        <begin position="217"/>
        <end position="239"/>
    </location>
</feature>
<organism evidence="9 10">
    <name type="scientific">Mollisia scopiformis</name>
    <name type="common">Conifer needle endophyte fungus</name>
    <name type="synonym">Phialocephala scopiformis</name>
    <dbReference type="NCBI Taxonomy" id="149040"/>
    <lineage>
        <taxon>Eukaryota</taxon>
        <taxon>Fungi</taxon>
        <taxon>Dikarya</taxon>
        <taxon>Ascomycota</taxon>
        <taxon>Pezizomycotina</taxon>
        <taxon>Leotiomycetes</taxon>
        <taxon>Helotiales</taxon>
        <taxon>Mollisiaceae</taxon>
        <taxon>Mollisia</taxon>
    </lineage>
</organism>
<evidence type="ECO:0000256" key="6">
    <source>
        <dbReference type="SAM" id="MobiDB-lite"/>
    </source>
</evidence>
<gene>
    <name evidence="9" type="ORF">LY89DRAFT_672968</name>
</gene>
<feature type="transmembrane region" description="Helical" evidence="7">
    <location>
        <begin position="179"/>
        <end position="205"/>
    </location>
</feature>
<dbReference type="EMBL" id="KQ947423">
    <property type="protein sequence ID" value="KUJ12852.1"/>
    <property type="molecule type" value="Genomic_DNA"/>
</dbReference>
<keyword evidence="10" id="KW-1185">Reference proteome</keyword>
<dbReference type="Pfam" id="PF20684">
    <property type="entry name" value="Fung_rhodopsin"/>
    <property type="match status" value="1"/>
</dbReference>
<sequence>MPSLNIDPKLLPELVGLPAAMPPPGVVPNFINPYTLAPLSYWGGSVFVFIMICFVMARFYNKTFLAKAYTWDDFCKAGVGTHEWDLKIGQMISNEFLVDGGAFVVVTLPCMMFAKLTFFIFYVQIFRIRTHLSRWIWAGAIVTTGFYIATSIAQFYFTIPGPGQTWFDKIDLNPNSQSSIIGIVSSCFGIISDFYLFFLAVAGIWKLQIPKERKMGVIAVFATGLLACVVSVVGLVYRIKSREGSDGTYQLLPPAFLIVVELAVGVSCSCMPSVGCITRKYSKNISGLTSYWSKLRTRYGTSRSRNDQTQPKEYSSSQVTPNRSMTNARPYSVLEGREIAQLKAAPISSDRISTWELETVGHDLPHKHSLDAELLHSSSPV</sequence>
<feature type="transmembrane region" description="Helical" evidence="7">
    <location>
        <begin position="39"/>
        <end position="60"/>
    </location>
</feature>
<accession>A0A194WZ33</accession>